<reference evidence="2" key="1">
    <citation type="submission" date="2014-01" db="EMBL/GenBank/DDBJ databases">
        <authorList>
            <person name="Brown-Elliot B."/>
            <person name="Wallace R."/>
            <person name="Lenaerts A."/>
            <person name="Ordway D."/>
            <person name="DeGroote M.A."/>
            <person name="Parker T."/>
            <person name="Sizemore C."/>
            <person name="Tallon L.J."/>
            <person name="Sadzewicz L.K."/>
            <person name="Sengamalay N."/>
            <person name="Fraser C.M."/>
            <person name="Hine E."/>
            <person name="Shefchek K.A."/>
            <person name="Das S.P."/>
            <person name="Tettelin H."/>
        </authorList>
    </citation>
    <scope>NUCLEOTIDE SEQUENCE [LARGE SCALE GENOMIC DNA]</scope>
    <source>
        <strain evidence="2">4042</strain>
    </source>
</reference>
<dbReference type="GO" id="GO:0004654">
    <property type="term" value="F:polyribonucleotide nucleotidyltransferase activity"/>
    <property type="evidence" value="ECO:0007669"/>
    <property type="project" value="UniProtKB-EC"/>
</dbReference>
<keyword evidence="2" id="KW-0548">Nucleotidyltransferase</keyword>
<dbReference type="EC" id="2.7.7.8" evidence="2"/>
<dbReference type="InterPro" id="IPR027408">
    <property type="entry name" value="PNPase/RNase_PH_dom_sf"/>
</dbReference>
<protein>
    <submittedName>
        <fullName evidence="2">Polyribonucleotide nucleotidyltransferase domain protein</fullName>
        <ecNumber evidence="2">2.7.7.8</ecNumber>
    </submittedName>
</protein>
<dbReference type="PATRIC" id="fig|1299334.3.peg.3123"/>
<dbReference type="AlphaFoldDB" id="X8CFE0"/>
<name>X8CFE0_MYCXE</name>
<organism evidence="2">
    <name type="scientific">Mycobacterium xenopi 4042</name>
    <dbReference type="NCBI Taxonomy" id="1299334"/>
    <lineage>
        <taxon>Bacteria</taxon>
        <taxon>Bacillati</taxon>
        <taxon>Actinomycetota</taxon>
        <taxon>Actinomycetes</taxon>
        <taxon>Mycobacteriales</taxon>
        <taxon>Mycobacteriaceae</taxon>
        <taxon>Mycobacterium</taxon>
    </lineage>
</organism>
<evidence type="ECO:0000256" key="1">
    <source>
        <dbReference type="SAM" id="MobiDB-lite"/>
    </source>
</evidence>
<accession>X8CFE0</accession>
<dbReference type="Gene3D" id="3.30.230.70">
    <property type="entry name" value="GHMP Kinase, N-terminal domain"/>
    <property type="match status" value="1"/>
</dbReference>
<dbReference type="InterPro" id="IPR020568">
    <property type="entry name" value="Ribosomal_Su5_D2-typ_SF"/>
</dbReference>
<dbReference type="EMBL" id="JAOB01000032">
    <property type="protein sequence ID" value="EUA54536.1"/>
    <property type="molecule type" value="Genomic_DNA"/>
</dbReference>
<feature type="region of interest" description="Disordered" evidence="1">
    <location>
        <begin position="36"/>
        <end position="78"/>
    </location>
</feature>
<sequence>MVPRAHGSALFERGETQILGVTTLDMIKMAQQIDSLGRKPPNVTCTTTTSRRSPPAKPAESARPSGARSGTARWRRGH</sequence>
<dbReference type="SUPFAM" id="SSF54211">
    <property type="entry name" value="Ribosomal protein S5 domain 2-like"/>
    <property type="match status" value="1"/>
</dbReference>
<gene>
    <name evidence="2" type="ORF">I553_1311</name>
</gene>
<keyword evidence="2" id="KW-0808">Transferase</keyword>
<proteinExistence type="predicted"/>
<comment type="caution">
    <text evidence="2">The sequence shown here is derived from an EMBL/GenBank/DDBJ whole genome shotgun (WGS) entry which is preliminary data.</text>
</comment>
<evidence type="ECO:0000313" key="2">
    <source>
        <dbReference type="EMBL" id="EUA54536.1"/>
    </source>
</evidence>